<sequence length="86" mass="10251">MPELCDVCDQNKNRTGRVWTRGVSMWPGDYRLVVYVGELRLQPEEVTQAKWVGREEYEDMCRQGIVVPACTRFYEWMKEMEEKNEA</sequence>
<protein>
    <recommendedName>
        <fullName evidence="3">Nudix hydrolase domain-containing protein</fullName>
    </recommendedName>
</protein>
<evidence type="ECO:0000313" key="1">
    <source>
        <dbReference type="EMBL" id="QNK41405.1"/>
    </source>
</evidence>
<accession>A0A7G8TCR4</accession>
<proteinExistence type="predicted"/>
<name>A0A7G8TCR4_9FIRM</name>
<reference evidence="1 2" key="1">
    <citation type="submission" date="2020-08" db="EMBL/GenBank/DDBJ databases">
        <title>The isolate Caproiciproducens sp. 7D4C2 produces n-caproate at mildly acidic conditions from hexoses: genome and rBOX comparison with related strains and chain-elongating bacteria.</title>
        <authorList>
            <person name="Esquivel-Elizondo S."/>
            <person name="Bagci C."/>
            <person name="Temovska M."/>
            <person name="Jeon B.S."/>
            <person name="Bessarab I."/>
            <person name="Williams R.B.H."/>
            <person name="Huson D.H."/>
            <person name="Angenent L.T."/>
        </authorList>
    </citation>
    <scope>NUCLEOTIDE SEQUENCE [LARGE SCALE GENOMIC DNA]</scope>
    <source>
        <strain evidence="1 2">7D4C2</strain>
    </source>
</reference>
<evidence type="ECO:0008006" key="3">
    <source>
        <dbReference type="Google" id="ProtNLM"/>
    </source>
</evidence>
<evidence type="ECO:0000313" key="2">
    <source>
        <dbReference type="Proteomes" id="UP000515909"/>
    </source>
</evidence>
<dbReference type="RefSeq" id="WP_187036693.1">
    <property type="nucleotide sequence ID" value="NZ_CP060286.1"/>
</dbReference>
<dbReference type="SUPFAM" id="SSF55811">
    <property type="entry name" value="Nudix"/>
    <property type="match status" value="1"/>
</dbReference>
<dbReference type="AlphaFoldDB" id="A0A7G8TCR4"/>
<dbReference type="EMBL" id="CP060286">
    <property type="protein sequence ID" value="QNK41405.1"/>
    <property type="molecule type" value="Genomic_DNA"/>
</dbReference>
<gene>
    <name evidence="1" type="ORF">HCR03_03730</name>
</gene>
<dbReference type="KEGG" id="cfem:HCR03_03730"/>
<dbReference type="Proteomes" id="UP000515909">
    <property type="component" value="Chromosome"/>
</dbReference>
<dbReference type="InterPro" id="IPR015797">
    <property type="entry name" value="NUDIX_hydrolase-like_dom_sf"/>
</dbReference>
<organism evidence="1 2">
    <name type="scientific">Caproicibacter fermentans</name>
    <dbReference type="NCBI Taxonomy" id="2576756"/>
    <lineage>
        <taxon>Bacteria</taxon>
        <taxon>Bacillati</taxon>
        <taxon>Bacillota</taxon>
        <taxon>Clostridia</taxon>
        <taxon>Eubacteriales</taxon>
        <taxon>Acutalibacteraceae</taxon>
        <taxon>Caproicibacter</taxon>
    </lineage>
</organism>